<evidence type="ECO:0000313" key="2">
    <source>
        <dbReference type="Proteomes" id="UP000823388"/>
    </source>
</evidence>
<comment type="caution">
    <text evidence="1">The sequence shown here is derived from an EMBL/GenBank/DDBJ whole genome shotgun (WGS) entry which is preliminary data.</text>
</comment>
<dbReference type="AlphaFoldDB" id="A0A8T0WBW4"/>
<dbReference type="Proteomes" id="UP000823388">
    <property type="component" value="Chromosome 2K"/>
</dbReference>
<reference evidence="1" key="1">
    <citation type="submission" date="2020-05" db="EMBL/GenBank/DDBJ databases">
        <title>WGS assembly of Panicum virgatum.</title>
        <authorList>
            <person name="Lovell J.T."/>
            <person name="Jenkins J."/>
            <person name="Shu S."/>
            <person name="Juenger T.E."/>
            <person name="Schmutz J."/>
        </authorList>
    </citation>
    <scope>NUCLEOTIDE SEQUENCE</scope>
    <source>
        <strain evidence="1">AP13</strain>
    </source>
</reference>
<evidence type="ECO:0000313" key="1">
    <source>
        <dbReference type="EMBL" id="KAG2646062.1"/>
    </source>
</evidence>
<name>A0A8T0WBW4_PANVG</name>
<gene>
    <name evidence="1" type="ORF">PVAP13_2KG476610</name>
</gene>
<keyword evidence="2" id="KW-1185">Reference proteome</keyword>
<proteinExistence type="predicted"/>
<accession>A0A8T0WBW4</accession>
<protein>
    <submittedName>
        <fullName evidence="1">Uncharacterized protein</fullName>
    </submittedName>
</protein>
<dbReference type="EMBL" id="CM029039">
    <property type="protein sequence ID" value="KAG2646062.1"/>
    <property type="molecule type" value="Genomic_DNA"/>
</dbReference>
<organism evidence="1 2">
    <name type="scientific">Panicum virgatum</name>
    <name type="common">Blackwell switchgrass</name>
    <dbReference type="NCBI Taxonomy" id="38727"/>
    <lineage>
        <taxon>Eukaryota</taxon>
        <taxon>Viridiplantae</taxon>
        <taxon>Streptophyta</taxon>
        <taxon>Embryophyta</taxon>
        <taxon>Tracheophyta</taxon>
        <taxon>Spermatophyta</taxon>
        <taxon>Magnoliopsida</taxon>
        <taxon>Liliopsida</taxon>
        <taxon>Poales</taxon>
        <taxon>Poaceae</taxon>
        <taxon>PACMAD clade</taxon>
        <taxon>Panicoideae</taxon>
        <taxon>Panicodae</taxon>
        <taxon>Paniceae</taxon>
        <taxon>Panicinae</taxon>
        <taxon>Panicum</taxon>
        <taxon>Panicum sect. Hiantes</taxon>
    </lineage>
</organism>
<sequence>MIQQSCPPCEEIIIRMLVGCCDVILLNMPVRKYGTHLSSRASLNLRSTFEPSRQRATDDCPAEKLCQDRNQHSCKSMYNKKVKQDCKNISFSLLYSINCRTEIILLVRVRNIQMYKLDDN</sequence>